<reference evidence="7 8" key="1">
    <citation type="submission" date="2019-02" db="EMBL/GenBank/DDBJ databases">
        <title>Deep-cultivation of Planctomycetes and their phenomic and genomic characterization uncovers novel biology.</title>
        <authorList>
            <person name="Wiegand S."/>
            <person name="Jogler M."/>
            <person name="Boedeker C."/>
            <person name="Pinto D."/>
            <person name="Vollmers J."/>
            <person name="Rivas-Marin E."/>
            <person name="Kohn T."/>
            <person name="Peeters S.H."/>
            <person name="Heuer A."/>
            <person name="Rast P."/>
            <person name="Oberbeckmann S."/>
            <person name="Bunk B."/>
            <person name="Jeske O."/>
            <person name="Meyerdierks A."/>
            <person name="Storesund J.E."/>
            <person name="Kallscheuer N."/>
            <person name="Luecker S."/>
            <person name="Lage O.M."/>
            <person name="Pohl T."/>
            <person name="Merkel B.J."/>
            <person name="Hornburger P."/>
            <person name="Mueller R.-W."/>
            <person name="Bruemmer F."/>
            <person name="Labrenz M."/>
            <person name="Spormann A.M."/>
            <person name="Op den Camp H."/>
            <person name="Overmann J."/>
            <person name="Amann R."/>
            <person name="Jetten M.S.M."/>
            <person name="Mascher T."/>
            <person name="Medema M.H."/>
            <person name="Devos D.P."/>
            <person name="Kaster A.-K."/>
            <person name="Ovreas L."/>
            <person name="Rohde M."/>
            <person name="Galperin M.Y."/>
            <person name="Jogler C."/>
        </authorList>
    </citation>
    <scope>NUCLEOTIDE SEQUENCE [LARGE SCALE GENOMIC DNA]</scope>
    <source>
        <strain evidence="7 8">Pan216</strain>
    </source>
</reference>
<dbReference type="EMBL" id="CP036279">
    <property type="protein sequence ID" value="QDU62720.1"/>
    <property type="molecule type" value="Genomic_DNA"/>
</dbReference>
<dbReference type="PANTHER" id="PTHR30520">
    <property type="entry name" value="FORMATE TRANSPORTER-RELATED"/>
    <property type="match status" value="1"/>
</dbReference>
<evidence type="ECO:0000256" key="5">
    <source>
        <dbReference type="SAM" id="MobiDB-lite"/>
    </source>
</evidence>
<organism evidence="7 8">
    <name type="scientific">Kolteria novifilia</name>
    <dbReference type="NCBI Taxonomy" id="2527975"/>
    <lineage>
        <taxon>Bacteria</taxon>
        <taxon>Pseudomonadati</taxon>
        <taxon>Planctomycetota</taxon>
        <taxon>Planctomycetia</taxon>
        <taxon>Kolteriales</taxon>
        <taxon>Kolteriaceae</taxon>
        <taxon>Kolteria</taxon>
    </lineage>
</organism>
<feature type="transmembrane region" description="Helical" evidence="6">
    <location>
        <begin position="71"/>
        <end position="98"/>
    </location>
</feature>
<sequence>MSGEADHEILLPDGQPAEDSKPSTERSKERKAEDRSFTPVIVKRIDEIRRHPDDVLERTIHEGVEQLGRPLLSLVLSSVAAGLILGFTVMAVAVVTLAVAGVENDFVRRIATAAAYPLGFIICIVSGTELFTEHTATAVYPVLDRRASLQQLARLWVVVFVGNLLGAFASACLLQAAEGTIHANEGYAILAQQLVSIDTTTMIFSAVLGGWLMAQGAWLIAAVGSGTGQLLAIYIVTFVIGLGHLHHSIAGSAEVFAAVLGRAPIGWEQVVHFIVMAVIGNTIGGSLFVALLNYGHIRTTRESTGR</sequence>
<name>A0A518B6X3_9BACT</name>
<evidence type="ECO:0000313" key="8">
    <source>
        <dbReference type="Proteomes" id="UP000317093"/>
    </source>
</evidence>
<keyword evidence="2 6" id="KW-0812">Transmembrane</keyword>
<dbReference type="RefSeq" id="WP_419192645.1">
    <property type="nucleotide sequence ID" value="NZ_CP036279.1"/>
</dbReference>
<dbReference type="GO" id="GO:0005886">
    <property type="term" value="C:plasma membrane"/>
    <property type="evidence" value="ECO:0007669"/>
    <property type="project" value="TreeGrafter"/>
</dbReference>
<dbReference type="KEGG" id="knv:Pan216_35890"/>
<dbReference type="GO" id="GO:0015499">
    <property type="term" value="F:formate transmembrane transporter activity"/>
    <property type="evidence" value="ECO:0007669"/>
    <property type="project" value="TreeGrafter"/>
</dbReference>
<feature type="region of interest" description="Disordered" evidence="5">
    <location>
        <begin position="1"/>
        <end position="34"/>
    </location>
</feature>
<evidence type="ECO:0000256" key="4">
    <source>
        <dbReference type="ARBA" id="ARBA00023136"/>
    </source>
</evidence>
<dbReference type="PANTHER" id="PTHR30520:SF2">
    <property type="entry name" value="INNER MEMBRANE PROTEIN YFDC"/>
    <property type="match status" value="1"/>
</dbReference>
<keyword evidence="3 6" id="KW-1133">Transmembrane helix</keyword>
<dbReference type="Pfam" id="PF01226">
    <property type="entry name" value="Form_Nir_trans"/>
    <property type="match status" value="1"/>
</dbReference>
<evidence type="ECO:0000256" key="1">
    <source>
        <dbReference type="ARBA" id="ARBA00004141"/>
    </source>
</evidence>
<accession>A0A518B6X3</accession>
<protein>
    <submittedName>
        <fullName evidence="7">Inner membrane protein YfdC</fullName>
    </submittedName>
</protein>
<dbReference type="Proteomes" id="UP000317093">
    <property type="component" value="Chromosome"/>
</dbReference>
<feature type="transmembrane region" description="Helical" evidence="6">
    <location>
        <begin position="270"/>
        <end position="292"/>
    </location>
</feature>
<comment type="subcellular location">
    <subcellularLocation>
        <location evidence="1">Membrane</location>
        <topology evidence="1">Multi-pass membrane protein</topology>
    </subcellularLocation>
</comment>
<dbReference type="Gene3D" id="1.20.1080.10">
    <property type="entry name" value="Glycerol uptake facilitator protein"/>
    <property type="match status" value="1"/>
</dbReference>
<feature type="transmembrane region" description="Helical" evidence="6">
    <location>
        <begin position="152"/>
        <end position="177"/>
    </location>
</feature>
<gene>
    <name evidence="7" type="primary">yfdC</name>
    <name evidence="7" type="ORF">Pan216_35890</name>
</gene>
<evidence type="ECO:0000256" key="6">
    <source>
        <dbReference type="SAM" id="Phobius"/>
    </source>
</evidence>
<dbReference type="AlphaFoldDB" id="A0A518B6X3"/>
<evidence type="ECO:0000313" key="7">
    <source>
        <dbReference type="EMBL" id="QDU62720.1"/>
    </source>
</evidence>
<keyword evidence="8" id="KW-1185">Reference proteome</keyword>
<feature type="compositionally biased region" description="Basic and acidic residues" evidence="5">
    <location>
        <begin position="18"/>
        <end position="34"/>
    </location>
</feature>
<feature type="compositionally biased region" description="Basic and acidic residues" evidence="5">
    <location>
        <begin position="1"/>
        <end position="10"/>
    </location>
</feature>
<keyword evidence="4 6" id="KW-0472">Membrane</keyword>
<proteinExistence type="predicted"/>
<evidence type="ECO:0000256" key="3">
    <source>
        <dbReference type="ARBA" id="ARBA00022989"/>
    </source>
</evidence>
<feature type="transmembrane region" description="Helical" evidence="6">
    <location>
        <begin position="110"/>
        <end position="131"/>
    </location>
</feature>
<dbReference type="InterPro" id="IPR023271">
    <property type="entry name" value="Aquaporin-like"/>
</dbReference>
<evidence type="ECO:0000256" key="2">
    <source>
        <dbReference type="ARBA" id="ARBA00022692"/>
    </source>
</evidence>
<dbReference type="InterPro" id="IPR000292">
    <property type="entry name" value="For/NO2_transpt"/>
</dbReference>